<dbReference type="InterPro" id="IPR036908">
    <property type="entry name" value="RlpA-like_sf"/>
</dbReference>
<dbReference type="SUPFAM" id="SSF50685">
    <property type="entry name" value="Barwin-like endoglucanases"/>
    <property type="match status" value="1"/>
</dbReference>
<feature type="non-terminal residue" evidence="3">
    <location>
        <position position="1"/>
    </location>
</feature>
<dbReference type="Pfam" id="PF00967">
    <property type="entry name" value="Barwin"/>
    <property type="match status" value="1"/>
</dbReference>
<dbReference type="AlphaFoldDB" id="A0A8H6MCZ5"/>
<dbReference type="CDD" id="cd22191">
    <property type="entry name" value="DPBB_RlpA_EXP_N-like"/>
    <property type="match status" value="1"/>
</dbReference>
<proteinExistence type="predicted"/>
<name>A0A8H6MCZ5_9AGAR</name>
<comment type="caution">
    <text evidence="3">The sequence shown here is derived from an EMBL/GenBank/DDBJ whole genome shotgun (WGS) entry which is preliminary data.</text>
</comment>
<dbReference type="PANTHER" id="PTHR31836:SF28">
    <property type="entry name" value="SRCR DOMAIN-CONTAINING PROTEIN-RELATED"/>
    <property type="match status" value="1"/>
</dbReference>
<dbReference type="GO" id="GO:0042742">
    <property type="term" value="P:defense response to bacterium"/>
    <property type="evidence" value="ECO:0007669"/>
    <property type="project" value="InterPro"/>
</dbReference>
<dbReference type="InterPro" id="IPR001153">
    <property type="entry name" value="Barwin_dom"/>
</dbReference>
<accession>A0A8H6MCZ5</accession>
<keyword evidence="4" id="KW-1185">Reference proteome</keyword>
<dbReference type="Proteomes" id="UP000521943">
    <property type="component" value="Unassembled WGS sequence"/>
</dbReference>
<reference evidence="3 4" key="1">
    <citation type="submission" date="2020-07" db="EMBL/GenBank/DDBJ databases">
        <title>Comparative genomics of pyrophilous fungi reveals a link between fire events and developmental genes.</title>
        <authorList>
            <consortium name="DOE Joint Genome Institute"/>
            <person name="Steindorff A.S."/>
            <person name="Carver A."/>
            <person name="Calhoun S."/>
            <person name="Stillman K."/>
            <person name="Liu H."/>
            <person name="Lipzen A."/>
            <person name="Pangilinan J."/>
            <person name="Labutti K."/>
            <person name="Bruns T.D."/>
            <person name="Grigoriev I.V."/>
        </authorList>
    </citation>
    <scope>NUCLEOTIDE SEQUENCE [LARGE SCALE GENOMIC DNA]</scope>
    <source>
        <strain evidence="3 4">CBS 144469</strain>
    </source>
</reference>
<evidence type="ECO:0000259" key="2">
    <source>
        <dbReference type="Pfam" id="PF00967"/>
    </source>
</evidence>
<dbReference type="GO" id="GO:0050832">
    <property type="term" value="P:defense response to fungus"/>
    <property type="evidence" value="ECO:0007669"/>
    <property type="project" value="InterPro"/>
</dbReference>
<gene>
    <name evidence="3" type="ORF">DFP72DRAFT_787736</name>
</gene>
<keyword evidence="1" id="KW-0732">Signal</keyword>
<dbReference type="Gene3D" id="2.40.40.10">
    <property type="entry name" value="RlpA-like domain"/>
    <property type="match status" value="1"/>
</dbReference>
<evidence type="ECO:0000313" key="4">
    <source>
        <dbReference type="Proteomes" id="UP000521943"/>
    </source>
</evidence>
<organism evidence="3 4">
    <name type="scientific">Ephemerocybe angulata</name>
    <dbReference type="NCBI Taxonomy" id="980116"/>
    <lineage>
        <taxon>Eukaryota</taxon>
        <taxon>Fungi</taxon>
        <taxon>Dikarya</taxon>
        <taxon>Basidiomycota</taxon>
        <taxon>Agaricomycotina</taxon>
        <taxon>Agaricomycetes</taxon>
        <taxon>Agaricomycetidae</taxon>
        <taxon>Agaricales</taxon>
        <taxon>Agaricineae</taxon>
        <taxon>Psathyrellaceae</taxon>
        <taxon>Ephemerocybe</taxon>
    </lineage>
</organism>
<evidence type="ECO:0000256" key="1">
    <source>
        <dbReference type="ARBA" id="ARBA00022729"/>
    </source>
</evidence>
<dbReference type="PANTHER" id="PTHR31836">
    <property type="match status" value="1"/>
</dbReference>
<evidence type="ECO:0000313" key="3">
    <source>
        <dbReference type="EMBL" id="KAF6764733.1"/>
    </source>
</evidence>
<dbReference type="EMBL" id="JACGCI010000003">
    <property type="protein sequence ID" value="KAF6764733.1"/>
    <property type="molecule type" value="Genomic_DNA"/>
</dbReference>
<feature type="domain" description="Barwin" evidence="2">
    <location>
        <begin position="48"/>
        <end position="100"/>
    </location>
</feature>
<dbReference type="OrthoDB" id="623670at2759"/>
<sequence length="107" mass="11270">SDALQKRTTNSRWSFYDVGLGACGGTNVESDFVVALNQAEFGTGFPSPQCGKTITMTYNGKTATAKIVDSCPGCPQGGLDLSRGLFTHFAAESVGIIYGEWEYASGS</sequence>
<dbReference type="InterPro" id="IPR051477">
    <property type="entry name" value="Expansin_CellWall"/>
</dbReference>
<feature type="non-terminal residue" evidence="3">
    <location>
        <position position="107"/>
    </location>
</feature>
<protein>
    <submittedName>
        <fullName evidence="3">RlpA-like double-psi beta-barrel-protein domain-containing protein-containing protein</fullName>
    </submittedName>
</protein>